<dbReference type="InterPro" id="IPR008920">
    <property type="entry name" value="TF_FadR/GntR_C"/>
</dbReference>
<dbReference type="Pfam" id="PF00392">
    <property type="entry name" value="GntR"/>
    <property type="match status" value="1"/>
</dbReference>
<dbReference type="SUPFAM" id="SSF46785">
    <property type="entry name" value="Winged helix' DNA-binding domain"/>
    <property type="match status" value="1"/>
</dbReference>
<dbReference type="EMBL" id="JBHSQJ010000147">
    <property type="protein sequence ID" value="MFC5911131.1"/>
    <property type="molecule type" value="Genomic_DNA"/>
</dbReference>
<dbReference type="PANTHER" id="PTHR43537:SF24">
    <property type="entry name" value="GLUCONATE OPERON TRANSCRIPTIONAL REPRESSOR"/>
    <property type="match status" value="1"/>
</dbReference>
<dbReference type="Gene3D" id="1.10.10.10">
    <property type="entry name" value="Winged helix-like DNA-binding domain superfamily/Winged helix DNA-binding domain"/>
    <property type="match status" value="1"/>
</dbReference>
<dbReference type="PROSITE" id="PS50949">
    <property type="entry name" value="HTH_GNTR"/>
    <property type="match status" value="1"/>
</dbReference>
<dbReference type="CDD" id="cd07377">
    <property type="entry name" value="WHTH_GntR"/>
    <property type="match status" value="1"/>
</dbReference>
<dbReference type="SMART" id="SM00345">
    <property type="entry name" value="HTH_GNTR"/>
    <property type="match status" value="1"/>
</dbReference>
<dbReference type="SUPFAM" id="SSF48008">
    <property type="entry name" value="GntR ligand-binding domain-like"/>
    <property type="match status" value="1"/>
</dbReference>
<dbReference type="InterPro" id="IPR036388">
    <property type="entry name" value="WH-like_DNA-bd_sf"/>
</dbReference>
<dbReference type="Gene3D" id="1.20.120.530">
    <property type="entry name" value="GntR ligand-binding domain-like"/>
    <property type="match status" value="1"/>
</dbReference>
<evidence type="ECO:0000313" key="5">
    <source>
        <dbReference type="EMBL" id="MFC5911131.1"/>
    </source>
</evidence>
<keyword evidence="1" id="KW-0805">Transcription regulation</keyword>
<comment type="caution">
    <text evidence="5">The sequence shown here is derived from an EMBL/GenBank/DDBJ whole genome shotgun (WGS) entry which is preliminary data.</text>
</comment>
<evidence type="ECO:0000313" key="6">
    <source>
        <dbReference type="Proteomes" id="UP001596174"/>
    </source>
</evidence>
<keyword evidence="2" id="KW-0238">DNA-binding</keyword>
<dbReference type="Pfam" id="PF07729">
    <property type="entry name" value="FCD"/>
    <property type="match status" value="1"/>
</dbReference>
<reference evidence="6" key="1">
    <citation type="journal article" date="2019" name="Int. J. Syst. Evol. Microbiol.">
        <title>The Global Catalogue of Microorganisms (GCM) 10K type strain sequencing project: providing services to taxonomists for standard genome sequencing and annotation.</title>
        <authorList>
            <consortium name="The Broad Institute Genomics Platform"/>
            <consortium name="The Broad Institute Genome Sequencing Center for Infectious Disease"/>
            <person name="Wu L."/>
            <person name="Ma J."/>
        </authorList>
    </citation>
    <scope>NUCLEOTIDE SEQUENCE [LARGE SCALE GENOMIC DNA]</scope>
    <source>
        <strain evidence="6">JCM 4816</strain>
    </source>
</reference>
<evidence type="ECO:0000256" key="1">
    <source>
        <dbReference type="ARBA" id="ARBA00023015"/>
    </source>
</evidence>
<feature type="domain" description="HTH gntR-type" evidence="4">
    <location>
        <begin position="10"/>
        <end position="77"/>
    </location>
</feature>
<sequence>MPNGSVPKSLPAADLAYAHLRGRLLDGAYPGGELLSEGSVAAELGISRTPVREAFLRLEAQGFLRLYPKRGAMVVPVSPGEATAVLQARLLMELFALDSLAQQDDSVVRATGEELLALATREADAAGGPSSRQTLDTAREFHACLMRAGGNSVLAASHATLWDQQIRVSAASTSQPAHVTADIEEHTALARALTRADRTAARDLLIRHIGAVGARIGLQRPPTLPR</sequence>
<organism evidence="5 6">
    <name type="scientific">Streptacidiphilus monticola</name>
    <dbReference type="NCBI Taxonomy" id="2161674"/>
    <lineage>
        <taxon>Bacteria</taxon>
        <taxon>Bacillati</taxon>
        <taxon>Actinomycetota</taxon>
        <taxon>Actinomycetes</taxon>
        <taxon>Kitasatosporales</taxon>
        <taxon>Streptomycetaceae</taxon>
        <taxon>Streptacidiphilus</taxon>
    </lineage>
</organism>
<evidence type="ECO:0000259" key="4">
    <source>
        <dbReference type="PROSITE" id="PS50949"/>
    </source>
</evidence>
<proteinExistence type="predicted"/>
<evidence type="ECO:0000256" key="2">
    <source>
        <dbReference type="ARBA" id="ARBA00023125"/>
    </source>
</evidence>
<protein>
    <submittedName>
        <fullName evidence="5">GntR family transcriptional regulator</fullName>
    </submittedName>
</protein>
<name>A0ABW1G8U2_9ACTN</name>
<keyword evidence="3" id="KW-0804">Transcription</keyword>
<dbReference type="PANTHER" id="PTHR43537">
    <property type="entry name" value="TRANSCRIPTIONAL REGULATOR, GNTR FAMILY"/>
    <property type="match status" value="1"/>
</dbReference>
<accession>A0ABW1G8U2</accession>
<gene>
    <name evidence="5" type="ORF">ACFP3V_28485</name>
</gene>
<dbReference type="InterPro" id="IPR036390">
    <property type="entry name" value="WH_DNA-bd_sf"/>
</dbReference>
<dbReference type="Proteomes" id="UP001596174">
    <property type="component" value="Unassembled WGS sequence"/>
</dbReference>
<dbReference type="RefSeq" id="WP_380589548.1">
    <property type="nucleotide sequence ID" value="NZ_JBHSQJ010000147.1"/>
</dbReference>
<evidence type="ECO:0000256" key="3">
    <source>
        <dbReference type="ARBA" id="ARBA00023163"/>
    </source>
</evidence>
<dbReference type="InterPro" id="IPR011711">
    <property type="entry name" value="GntR_C"/>
</dbReference>
<dbReference type="InterPro" id="IPR000524">
    <property type="entry name" value="Tscrpt_reg_HTH_GntR"/>
</dbReference>
<keyword evidence="6" id="KW-1185">Reference proteome</keyword>
<dbReference type="PRINTS" id="PR00035">
    <property type="entry name" value="HTHGNTR"/>
</dbReference>